<dbReference type="AlphaFoldDB" id="A0A6G0WUQ1"/>
<protein>
    <submittedName>
        <fullName evidence="2">Uncharacterized protein</fullName>
    </submittedName>
</protein>
<name>A0A6G0WUQ1_9STRA</name>
<feature type="compositionally biased region" description="Basic and acidic residues" evidence="1">
    <location>
        <begin position="155"/>
        <end position="168"/>
    </location>
</feature>
<accession>A0A6G0WUQ1</accession>
<dbReference type="VEuPathDB" id="FungiDB:AeMF1_013157"/>
<evidence type="ECO:0000313" key="3">
    <source>
        <dbReference type="Proteomes" id="UP000481153"/>
    </source>
</evidence>
<feature type="region of interest" description="Disordered" evidence="1">
    <location>
        <begin position="1"/>
        <end position="30"/>
    </location>
</feature>
<keyword evidence="3" id="KW-1185">Reference proteome</keyword>
<organism evidence="2 3">
    <name type="scientific">Aphanomyces euteiches</name>
    <dbReference type="NCBI Taxonomy" id="100861"/>
    <lineage>
        <taxon>Eukaryota</taxon>
        <taxon>Sar</taxon>
        <taxon>Stramenopiles</taxon>
        <taxon>Oomycota</taxon>
        <taxon>Saprolegniomycetes</taxon>
        <taxon>Saprolegniales</taxon>
        <taxon>Verrucalvaceae</taxon>
        <taxon>Aphanomyces</taxon>
    </lineage>
</organism>
<dbReference type="EMBL" id="VJMJ01000146">
    <property type="protein sequence ID" value="KAF0731190.1"/>
    <property type="molecule type" value="Genomic_DNA"/>
</dbReference>
<evidence type="ECO:0000256" key="1">
    <source>
        <dbReference type="SAM" id="MobiDB-lite"/>
    </source>
</evidence>
<proteinExistence type="predicted"/>
<evidence type="ECO:0000313" key="2">
    <source>
        <dbReference type="EMBL" id="KAF0731190.1"/>
    </source>
</evidence>
<sequence>MEHSEVTDILDDGTHVATTNTKAKTKRPRKASPSMWCDASVAKLFSLRYNSHISDRFNCKNNAEKRVAYLMLASELSVAMEREFTVGQIQDMLSKMRASWALSKPSNPKPTGNLPAPPPPLHYEIMEEYWGSKLGLQRDSLMTTDGVDDTELEEQSYRMEKESTKEYSDESSFEIHQPTQKKIKKSSRDGKAKSQGDSLEAGFNAIKEGLVFLGSSFAAAQAAPATTNPSSATLDDVMSAIKTQNETLTKLLNHLISEKSNK</sequence>
<dbReference type="Proteomes" id="UP000481153">
    <property type="component" value="Unassembled WGS sequence"/>
</dbReference>
<reference evidence="2 3" key="1">
    <citation type="submission" date="2019-07" db="EMBL/GenBank/DDBJ databases">
        <title>Genomics analysis of Aphanomyces spp. identifies a new class of oomycete effector associated with host adaptation.</title>
        <authorList>
            <person name="Gaulin E."/>
        </authorList>
    </citation>
    <scope>NUCLEOTIDE SEQUENCE [LARGE SCALE GENOMIC DNA]</scope>
    <source>
        <strain evidence="2 3">ATCC 201684</strain>
    </source>
</reference>
<gene>
    <name evidence="2" type="ORF">Ae201684_011456</name>
</gene>
<comment type="caution">
    <text evidence="2">The sequence shown here is derived from an EMBL/GenBank/DDBJ whole genome shotgun (WGS) entry which is preliminary data.</text>
</comment>
<feature type="region of interest" description="Disordered" evidence="1">
    <location>
        <begin position="144"/>
        <end position="196"/>
    </location>
</feature>